<evidence type="ECO:0000313" key="3">
    <source>
        <dbReference type="Proteomes" id="UP001321486"/>
    </source>
</evidence>
<dbReference type="Pfam" id="PF01507">
    <property type="entry name" value="PAPS_reduct"/>
    <property type="match status" value="1"/>
</dbReference>
<dbReference type="InterPro" id="IPR014729">
    <property type="entry name" value="Rossmann-like_a/b/a_fold"/>
</dbReference>
<dbReference type="InterPro" id="IPR050128">
    <property type="entry name" value="Sulfate_adenylyltrnsfr_sub2"/>
</dbReference>
<organism evidence="2 3">
    <name type="scientific">Frondihabitans sucicola</name>
    <dbReference type="NCBI Taxonomy" id="1268041"/>
    <lineage>
        <taxon>Bacteria</taxon>
        <taxon>Bacillati</taxon>
        <taxon>Actinomycetota</taxon>
        <taxon>Actinomycetes</taxon>
        <taxon>Micrococcales</taxon>
        <taxon>Microbacteriaceae</taxon>
        <taxon>Frondihabitans</taxon>
    </lineage>
</organism>
<keyword evidence="2" id="KW-0614">Plasmid</keyword>
<gene>
    <name evidence="2" type="ORF">GCM10025867_47020</name>
</gene>
<dbReference type="EMBL" id="AP027733">
    <property type="protein sequence ID" value="BDZ52461.1"/>
    <property type="molecule type" value="Genomic_DNA"/>
</dbReference>
<dbReference type="InterPro" id="IPR002500">
    <property type="entry name" value="PAPS_reduct_dom"/>
</dbReference>
<accession>A0ABN6Y604</accession>
<dbReference type="PANTHER" id="PTHR43196:SF2">
    <property type="entry name" value="PHOSPHOADENOSINE PHOSPHOSULFATE REDUCTASE"/>
    <property type="match status" value="1"/>
</dbReference>
<keyword evidence="3" id="KW-1185">Reference proteome</keyword>
<geneLocation type="plasmid" evidence="2 3">
    <name>pNBRC108728a</name>
</geneLocation>
<dbReference type="SUPFAM" id="SSF52402">
    <property type="entry name" value="Adenine nucleotide alpha hydrolases-like"/>
    <property type="match status" value="1"/>
</dbReference>
<protein>
    <recommendedName>
        <fullName evidence="1">Phosphoadenosine phosphosulphate reductase domain-containing protein</fullName>
    </recommendedName>
</protein>
<dbReference type="PANTHER" id="PTHR43196">
    <property type="entry name" value="SULFATE ADENYLYLTRANSFERASE SUBUNIT 2"/>
    <property type="match status" value="1"/>
</dbReference>
<name>A0ABN6Y604_9MICO</name>
<dbReference type="Gene3D" id="3.40.50.620">
    <property type="entry name" value="HUPs"/>
    <property type="match status" value="1"/>
</dbReference>
<evidence type="ECO:0000313" key="2">
    <source>
        <dbReference type="EMBL" id="BDZ52461.1"/>
    </source>
</evidence>
<feature type="domain" description="Phosphoadenosine phosphosulphate reductase" evidence="1">
    <location>
        <begin position="13"/>
        <end position="180"/>
    </location>
</feature>
<dbReference type="RefSeq" id="WP_286347310.1">
    <property type="nucleotide sequence ID" value="NZ_AP027733.1"/>
</dbReference>
<evidence type="ECO:0000259" key="1">
    <source>
        <dbReference type="Pfam" id="PF01507"/>
    </source>
</evidence>
<sequence>MLEAFFTDNPSTWVAFSGGKDSTAALDLARRVNPWVKVAFFDSGLEFPQTTKYVNDLVDSFGLELSVYKAMPDALTILRESGYWEHGALKVPTDLHHALITRPLTRAIELLGPFSIYGLRAAESKERYALLASRQGVVQHRTKGVVDRTTLAPIWQWEHDEVHAYLGRRGVPMNPLYEQQRKLGIPERRARVGLLVDGNELTHGRWAYARQLAPDLARTVETHLPVLAQYR</sequence>
<proteinExistence type="predicted"/>
<dbReference type="Proteomes" id="UP001321486">
    <property type="component" value="Plasmid pNBRC108728a"/>
</dbReference>
<reference evidence="3" key="1">
    <citation type="journal article" date="2019" name="Int. J. Syst. Evol. Microbiol.">
        <title>The Global Catalogue of Microorganisms (GCM) 10K type strain sequencing project: providing services to taxonomists for standard genome sequencing and annotation.</title>
        <authorList>
            <consortium name="The Broad Institute Genomics Platform"/>
            <consortium name="The Broad Institute Genome Sequencing Center for Infectious Disease"/>
            <person name="Wu L."/>
            <person name="Ma J."/>
        </authorList>
    </citation>
    <scope>NUCLEOTIDE SEQUENCE [LARGE SCALE GENOMIC DNA]</scope>
    <source>
        <strain evidence="3">NBRC 108728</strain>
    </source>
</reference>